<dbReference type="NCBIfam" id="TIGR01093">
    <property type="entry name" value="aroD"/>
    <property type="match status" value="1"/>
</dbReference>
<comment type="function">
    <text evidence="5">Involved in the third step of the chorismate pathway, which leads to the biosynthesis of aromatic amino acids. Catalyzes the cis-dehydration of 3-dehydroquinate (DHQ) and introduces the first double bond of the aromatic ring to yield 3-dehydroshikimate.</text>
</comment>
<feature type="binding site" evidence="5">
    <location>
        <position position="213"/>
    </location>
    <ligand>
        <name>3-dehydroquinate</name>
        <dbReference type="ChEBI" id="CHEBI:32364"/>
    </ligand>
</feature>
<dbReference type="InterPro" id="IPR013785">
    <property type="entry name" value="Aldolase_TIM"/>
</dbReference>
<keyword evidence="2 5" id="KW-0057">Aromatic amino acid biosynthesis</keyword>
<feature type="binding site" evidence="5">
    <location>
        <position position="83"/>
    </location>
    <ligand>
        <name>3-dehydroquinate</name>
        <dbReference type="ChEBI" id="CHEBI:32364"/>
    </ligand>
</feature>
<name>A0ABW3NBM9_9BACI</name>
<comment type="caution">
    <text evidence="5">Lacks conserved residue(s) required for the propagation of feature annotation.</text>
</comment>
<dbReference type="HAMAP" id="MF_00214">
    <property type="entry name" value="AroD"/>
    <property type="match status" value="1"/>
</dbReference>
<keyword evidence="4 5" id="KW-0704">Schiff base</keyword>
<dbReference type="Proteomes" id="UP001597041">
    <property type="component" value="Unassembled WGS sequence"/>
</dbReference>
<proteinExistence type="inferred from homology"/>
<reference evidence="7" key="1">
    <citation type="journal article" date="2019" name="Int. J. Syst. Evol. Microbiol.">
        <title>The Global Catalogue of Microorganisms (GCM) 10K type strain sequencing project: providing services to taxonomists for standard genome sequencing and annotation.</title>
        <authorList>
            <consortium name="The Broad Institute Genomics Platform"/>
            <consortium name="The Broad Institute Genome Sequencing Center for Infectious Disease"/>
            <person name="Wu L."/>
            <person name="Ma J."/>
        </authorList>
    </citation>
    <scope>NUCLEOTIDE SEQUENCE [LARGE SCALE GENOMIC DNA]</scope>
    <source>
        <strain evidence="7">CCUG 56608</strain>
    </source>
</reference>
<dbReference type="RefSeq" id="WP_379590608.1">
    <property type="nucleotide sequence ID" value="NZ_JBHTKK010000002.1"/>
</dbReference>
<evidence type="ECO:0000256" key="4">
    <source>
        <dbReference type="ARBA" id="ARBA00023270"/>
    </source>
</evidence>
<comment type="caution">
    <text evidence="6">The sequence shown here is derived from an EMBL/GenBank/DDBJ whole genome shotgun (WGS) entry which is preliminary data.</text>
</comment>
<feature type="active site" description="Proton donor/acceptor" evidence="5">
    <location>
        <position position="144"/>
    </location>
</feature>
<accession>A0ABW3NBM9</accession>
<comment type="catalytic activity">
    <reaction evidence="1 5">
        <text>3-dehydroquinate = 3-dehydroshikimate + H2O</text>
        <dbReference type="Rhea" id="RHEA:21096"/>
        <dbReference type="ChEBI" id="CHEBI:15377"/>
        <dbReference type="ChEBI" id="CHEBI:16630"/>
        <dbReference type="ChEBI" id="CHEBI:32364"/>
        <dbReference type="EC" id="4.2.1.10"/>
    </reaction>
</comment>
<evidence type="ECO:0000256" key="3">
    <source>
        <dbReference type="ARBA" id="ARBA00023239"/>
    </source>
</evidence>
<feature type="active site" description="Schiff-base intermediate with substrate" evidence="5">
    <location>
        <position position="171"/>
    </location>
</feature>
<comment type="subunit">
    <text evidence="5">Homodimer.</text>
</comment>
<evidence type="ECO:0000256" key="2">
    <source>
        <dbReference type="ARBA" id="ARBA00023141"/>
    </source>
</evidence>
<dbReference type="EC" id="4.2.1.10" evidence="5"/>
<dbReference type="PANTHER" id="PTHR43699:SF1">
    <property type="entry name" value="3-DEHYDROQUINATE DEHYDRATASE"/>
    <property type="match status" value="1"/>
</dbReference>
<dbReference type="PROSITE" id="PS01028">
    <property type="entry name" value="DEHYDROQUINASE_I"/>
    <property type="match status" value="1"/>
</dbReference>
<dbReference type="InterPro" id="IPR050146">
    <property type="entry name" value="Type-I_3-dehydroquinase"/>
</dbReference>
<comment type="pathway">
    <text evidence="5">Metabolic intermediate biosynthesis; chorismate biosynthesis; chorismate from D-erythrose 4-phosphate and phosphoenolpyruvate: step 3/7.</text>
</comment>
<feature type="binding site" evidence="5">
    <location>
        <position position="236"/>
    </location>
    <ligand>
        <name>3-dehydroquinate</name>
        <dbReference type="ChEBI" id="CHEBI:32364"/>
    </ligand>
</feature>
<dbReference type="Gene3D" id="3.20.20.70">
    <property type="entry name" value="Aldolase class I"/>
    <property type="match status" value="1"/>
</dbReference>
<feature type="binding site" evidence="5">
    <location>
        <begin position="47"/>
        <end position="49"/>
    </location>
    <ligand>
        <name>3-dehydroquinate</name>
        <dbReference type="ChEBI" id="CHEBI:32364"/>
    </ligand>
</feature>
<evidence type="ECO:0000256" key="1">
    <source>
        <dbReference type="ARBA" id="ARBA00001864"/>
    </source>
</evidence>
<sequence>MTEALNVKNVTIGEGKPCICIPLTAATKEALIEEAGRCQQEGAEVVEWRADMFAEVEDHLVVEQVLKDLTAVLKGIPLIFTFRSHQEGGEKELSKADYVSLNQFVIETGLVDLVDVELYQGEETVHHLLSAAHQRNTYIIISNHDFQKTPPQAEIVQRLKQADELGGDVLKIAVMPKEIDDVLVLLSATNEMQKITTKPMITMSMGPLGVITRLSGQVFGSALTFGAGEKASAPGQIPVGEMRQVLDVLDKSTGA</sequence>
<dbReference type="SUPFAM" id="SSF51569">
    <property type="entry name" value="Aldolase"/>
    <property type="match status" value="1"/>
</dbReference>
<comment type="similarity">
    <text evidence="5">Belongs to the type-I 3-dehydroquinase family.</text>
</comment>
<evidence type="ECO:0000313" key="6">
    <source>
        <dbReference type="EMBL" id="MFD1065067.1"/>
    </source>
</evidence>
<dbReference type="PANTHER" id="PTHR43699">
    <property type="entry name" value="3-DEHYDROQUINATE DEHYDRATASE"/>
    <property type="match status" value="1"/>
</dbReference>
<protein>
    <recommendedName>
        <fullName evidence="5">3-dehydroquinate dehydratase</fullName>
        <shortName evidence="5">3-dehydroquinase</shortName>
        <ecNumber evidence="5">4.2.1.10</ecNumber>
    </recommendedName>
    <alternativeName>
        <fullName evidence="5">Type I DHQase</fullName>
    </alternativeName>
    <alternativeName>
        <fullName evidence="5">Type I dehydroquinase</fullName>
        <shortName evidence="5">DHQ1</shortName>
    </alternativeName>
</protein>
<dbReference type="GO" id="GO:0003855">
    <property type="term" value="F:3-dehydroquinate dehydratase activity"/>
    <property type="evidence" value="ECO:0007669"/>
    <property type="project" value="UniProtKB-EC"/>
</dbReference>
<keyword evidence="3 5" id="KW-0456">Lyase</keyword>
<gene>
    <name evidence="5 6" type="primary">aroD</name>
    <name evidence="6" type="ORF">ACFQ19_03420</name>
</gene>
<feature type="binding site" evidence="5">
    <location>
        <position position="232"/>
    </location>
    <ligand>
        <name>3-dehydroquinate</name>
        <dbReference type="ChEBI" id="CHEBI:32364"/>
    </ligand>
</feature>
<dbReference type="Pfam" id="PF01487">
    <property type="entry name" value="DHquinase_I"/>
    <property type="match status" value="1"/>
</dbReference>
<keyword evidence="5" id="KW-0028">Amino-acid biosynthesis</keyword>
<keyword evidence="7" id="KW-1185">Reference proteome</keyword>
<dbReference type="EMBL" id="JBHTKK010000002">
    <property type="protein sequence ID" value="MFD1065067.1"/>
    <property type="molecule type" value="Genomic_DNA"/>
</dbReference>
<dbReference type="InterPro" id="IPR001381">
    <property type="entry name" value="DHquinase_I"/>
</dbReference>
<evidence type="ECO:0000313" key="7">
    <source>
        <dbReference type="Proteomes" id="UP001597041"/>
    </source>
</evidence>
<organism evidence="6 7">
    <name type="scientific">Oceanobacillus locisalsi</name>
    <dbReference type="NCBI Taxonomy" id="546107"/>
    <lineage>
        <taxon>Bacteria</taxon>
        <taxon>Bacillati</taxon>
        <taxon>Bacillota</taxon>
        <taxon>Bacilli</taxon>
        <taxon>Bacillales</taxon>
        <taxon>Bacillaceae</taxon>
        <taxon>Oceanobacillus</taxon>
    </lineage>
</organism>
<evidence type="ECO:0000256" key="5">
    <source>
        <dbReference type="HAMAP-Rule" id="MF_00214"/>
    </source>
</evidence>
<dbReference type="CDD" id="cd00502">
    <property type="entry name" value="DHQase_I"/>
    <property type="match status" value="1"/>
</dbReference>
<dbReference type="InterPro" id="IPR018508">
    <property type="entry name" value="3-dehydroquinate_DH_AS"/>
</dbReference>